<reference evidence="1 2" key="1">
    <citation type="submission" date="2013-01" db="EMBL/GenBank/DDBJ databases">
        <authorList>
            <person name="Harkins D.M."/>
            <person name="Durkin A.S."/>
            <person name="Brinkac L.M."/>
            <person name="Haft D.H."/>
            <person name="Selengut J.D."/>
            <person name="Sanka R."/>
            <person name="DePew J."/>
            <person name="Purushe J."/>
            <person name="Matthias M.A."/>
            <person name="Vinetz J.M."/>
            <person name="Sutton G.G."/>
            <person name="Nierman W.C."/>
            <person name="Fouts D.E."/>
        </authorList>
    </citation>
    <scope>NUCLEOTIDE SEQUENCE [LARGE SCALE GENOMIC DNA]</scope>
    <source>
        <strain evidence="1 2">HAI1536</strain>
    </source>
</reference>
<dbReference type="AlphaFoldDB" id="M6V7Y3"/>
<evidence type="ECO:0000313" key="1">
    <source>
        <dbReference type="EMBL" id="EMO52990.1"/>
    </source>
</evidence>
<dbReference type="EMBL" id="AKWD02000053">
    <property type="protein sequence ID" value="EMO52990.1"/>
    <property type="molecule type" value="Genomic_DNA"/>
</dbReference>
<dbReference type="STRING" id="28182.GCA_001568325_00463"/>
<proteinExistence type="predicted"/>
<dbReference type="Proteomes" id="UP000012112">
    <property type="component" value="Unassembled WGS sequence"/>
</dbReference>
<protein>
    <submittedName>
        <fullName evidence="1">Uncharacterized protein</fullName>
    </submittedName>
</protein>
<comment type="caution">
    <text evidence="1">The sequence shown here is derived from an EMBL/GenBank/DDBJ whole genome shotgun (WGS) entry which is preliminary data.</text>
</comment>
<evidence type="ECO:0000313" key="2">
    <source>
        <dbReference type="Proteomes" id="UP000012112"/>
    </source>
</evidence>
<gene>
    <name evidence="1" type="ORF">LEP1GSC172_3115</name>
</gene>
<name>M6V7Y3_9LEPT</name>
<accession>M6V7Y3</accession>
<sequence>MKNKSIVFIFLASLIFYTLFYSEHFNSFWKEVRGSIFAKDFKKLEDMNNFSLFTRESMDEDSIIKFKKSKFIKSFVYFLPLHS</sequence>
<organism evidence="1 2">
    <name type="scientific">Leptospira noguchii</name>
    <dbReference type="NCBI Taxonomy" id="28182"/>
    <lineage>
        <taxon>Bacteria</taxon>
        <taxon>Pseudomonadati</taxon>
        <taxon>Spirochaetota</taxon>
        <taxon>Spirochaetia</taxon>
        <taxon>Leptospirales</taxon>
        <taxon>Leptospiraceae</taxon>
        <taxon>Leptospira</taxon>
    </lineage>
</organism>